<dbReference type="Pfam" id="PF22061">
    <property type="entry name" value="CSN7_HB_subdom"/>
    <property type="match status" value="1"/>
</dbReference>
<keyword evidence="6" id="KW-0547">Nucleotide-binding</keyword>
<dbReference type="PROSITE" id="PS50250">
    <property type="entry name" value="PCI"/>
    <property type="match status" value="1"/>
</dbReference>
<dbReference type="SMART" id="SM00304">
    <property type="entry name" value="HAMP"/>
    <property type="match status" value="6"/>
</dbReference>
<feature type="domain" description="PCI" evidence="14">
    <location>
        <begin position="1"/>
        <end position="162"/>
    </location>
</feature>
<evidence type="ECO:0000256" key="9">
    <source>
        <dbReference type="ARBA" id="ARBA00023012"/>
    </source>
</evidence>
<keyword evidence="7 16" id="KW-0418">Kinase</keyword>
<dbReference type="InterPro" id="IPR004358">
    <property type="entry name" value="Sig_transdc_His_kin-like_C"/>
</dbReference>
<organism evidence="16 17">
    <name type="scientific">Sphaceloma murrayae</name>
    <dbReference type="NCBI Taxonomy" id="2082308"/>
    <lineage>
        <taxon>Eukaryota</taxon>
        <taxon>Fungi</taxon>
        <taxon>Dikarya</taxon>
        <taxon>Ascomycota</taxon>
        <taxon>Pezizomycotina</taxon>
        <taxon>Dothideomycetes</taxon>
        <taxon>Dothideomycetidae</taxon>
        <taxon>Myriangiales</taxon>
        <taxon>Elsinoaceae</taxon>
        <taxon>Sphaceloma</taxon>
    </lineage>
</organism>
<dbReference type="EC" id="2.7.13.3" evidence="2"/>
<dbReference type="InterPro" id="IPR003660">
    <property type="entry name" value="HAMP_dom"/>
</dbReference>
<dbReference type="Gene3D" id="3.30.565.10">
    <property type="entry name" value="Histidine kinase-like ATPase, C-terminal domain"/>
    <property type="match status" value="1"/>
</dbReference>
<evidence type="ECO:0000259" key="13">
    <source>
        <dbReference type="PROSITE" id="PS50110"/>
    </source>
</evidence>
<feature type="region of interest" description="Disordered" evidence="11">
    <location>
        <begin position="247"/>
        <end position="285"/>
    </location>
</feature>
<feature type="compositionally biased region" description="Polar residues" evidence="11">
    <location>
        <begin position="328"/>
        <end position="352"/>
    </location>
</feature>
<feature type="modified residue" description="4-aspartylphosphate" evidence="10">
    <location>
        <position position="1400"/>
    </location>
</feature>
<dbReference type="SMART" id="SM00088">
    <property type="entry name" value="PINT"/>
    <property type="match status" value="1"/>
</dbReference>
<dbReference type="Gene3D" id="3.40.50.2300">
    <property type="match status" value="1"/>
</dbReference>
<sequence>MDQQKSINALYPFLTLAKSVTSPRQAADIVTQATSAPNAFIFAELLQTPAIQSLRTDSQHSSSYRLLEIFTWGTWTDYNSESSNLPTLSDHQSHKLRLLSLLSLASTASSSNDLTYSNLTSALGLGSSSELEKLVTSAIYADLVSATLDPAQQVVVISSVAPLRDVAPGSVGAMVQELEAWAGRCEMVLAEIGERVEGVKREAKERGEWEDMVEGQRERAEGKWGAVGPEGREGGVFARGDAMDVDVPAATSGGTKRRWFGGKNKRRVAQHRTKTTRVRLDGKDTAEKGALESQLSALASRIEYLEAKANGGSNSALPITPNEPDASPFTSQTSTPARSSAENTSRPRSSSLVNQLLNKKSSVNGDSAQHCLSEEQLQVLREHVEEQARHIKSQAEYIDSINDKLEQQQRATREALGGIETSVHDVETLKRELSKNQQINMTYQKVLREIGSIVTAVANGDLSKKVLISAKERDPEIATFKRTINRMVDQLQDFASQVTHLAKEVGTEGRLGGQAVLPGVDGIWAELTQNVNIMAENLTNQVREIAVVTTAVARGDLSRKIERPARGEILQLQQTINTMVDQLRTFATEVTRVSRDVGTEGVLGGQAQIEGVQGMWSELTMNVNAMANNLTTQVRDISQVTTAVARGDLTQKVKAECKGEILELKSTINSMVDQLRQFAHEVTTLAREVGTEGRLGGQATVHGVEGTWKDLTENVNGMAQNLTTQVREIAEVTTAVANGDLSKKVSAEVKGEILELKVTINTMVDRLSTFAYEVSKVAREVGTEGVLGGQAEVENVEGKWKDLTDNVNTMANNLTNQVRNISDVTQAIARGDMSQRIKVHAQGEILLLKDTINDMVARLDDWSLAVKRVARDVGVDGKMGGQAEVEGIAGRWKEITGDVNTMAQNLTSQVRAFGDITNAATVGDYTQMITVEASGEMNELKQKINKMVSNLRESIQRNTAAREAAELANKTKSEFLANMSHEIRTPMNGIIGMTQLTLDTDLTQSQREMLNLVYQLANSLLTIIDDILDISKIEANRMVVEEIPFTLRGQVFNGMKSLAVKANEKSLDLAYEVDSSVPDYVIGDSFRLRQIILNLVGNAIKFTEKGEVRLKIAAAEELQGKCAADEVAVKFCVSDTGIGIAGDKLDLIFDTFQQADGSTTRRFGGTGLGLSISKKLVGLMHGRMWVESDYGQGSKFFFTVRFKIGSMDVSQISKNISPFRKHTVLFLDTGKTGCSEQIIQYIKDLDLVPLVVHDEKDVPRPTRHGKIANYDCVLVDNTEASRKLRHVEDFKYVPIVMLAPIISMNFKTALEDGIASYMTTPCLPLDLGNALVPALEGRAAPSQADASMKFDILLAEDNAVNQRLAVKILQKHHHTVTVANNGLEAYEAIQKKRYDVVLMDVQMPIMGGFEATHNIREWERQNQKSRTPIIALTAHAMLGDREKCIQAQMDEYLSKPLKPTQLIQTILKCATLGGALLQRNPDERALGVDGVSLGVSSGSPAKKRPDAAIRGYTDVPLESPAIITEEVDPLTAGILNRANSS</sequence>
<evidence type="ECO:0000256" key="3">
    <source>
        <dbReference type="ARBA" id="ARBA00022553"/>
    </source>
</evidence>
<dbReference type="PROSITE" id="PS50109">
    <property type="entry name" value="HIS_KIN"/>
    <property type="match status" value="1"/>
</dbReference>
<evidence type="ECO:0000256" key="6">
    <source>
        <dbReference type="ARBA" id="ARBA00022741"/>
    </source>
</evidence>
<dbReference type="CDD" id="cd16922">
    <property type="entry name" value="HATPase_EvgS-ArcB-TorS-like"/>
    <property type="match status" value="1"/>
</dbReference>
<evidence type="ECO:0000256" key="4">
    <source>
        <dbReference type="ARBA" id="ARBA00022679"/>
    </source>
</evidence>
<evidence type="ECO:0000259" key="15">
    <source>
        <dbReference type="PROSITE" id="PS50885"/>
    </source>
</evidence>
<feature type="domain" description="Response regulatory" evidence="13">
    <location>
        <begin position="1351"/>
        <end position="1470"/>
    </location>
</feature>
<dbReference type="PRINTS" id="PR00344">
    <property type="entry name" value="BCTRLSENSOR"/>
</dbReference>
<dbReference type="FunFam" id="1.10.287.130:FF:000002">
    <property type="entry name" value="Two-component osmosensing histidine kinase"/>
    <property type="match status" value="1"/>
</dbReference>
<dbReference type="Pfam" id="PF00512">
    <property type="entry name" value="HisKA"/>
    <property type="match status" value="1"/>
</dbReference>
<dbReference type="SMART" id="SM00387">
    <property type="entry name" value="HATPase_c"/>
    <property type="match status" value="1"/>
</dbReference>
<feature type="domain" description="HAMP" evidence="15">
    <location>
        <begin position="720"/>
        <end position="772"/>
    </location>
</feature>
<dbReference type="InterPro" id="IPR003661">
    <property type="entry name" value="HisK_dim/P_dom"/>
</dbReference>
<dbReference type="SUPFAM" id="SSF55874">
    <property type="entry name" value="ATPase domain of HSP90 chaperone/DNA topoisomerase II/histidine kinase"/>
    <property type="match status" value="1"/>
</dbReference>
<evidence type="ECO:0000313" key="17">
    <source>
        <dbReference type="Proteomes" id="UP000243797"/>
    </source>
</evidence>
<dbReference type="GO" id="GO:0005524">
    <property type="term" value="F:ATP binding"/>
    <property type="evidence" value="ECO:0007669"/>
    <property type="project" value="UniProtKB-KW"/>
</dbReference>
<feature type="domain" description="HAMP" evidence="15">
    <location>
        <begin position="441"/>
        <end position="496"/>
    </location>
</feature>
<dbReference type="Proteomes" id="UP000243797">
    <property type="component" value="Unassembled WGS sequence"/>
</dbReference>
<dbReference type="InterPro" id="IPR011006">
    <property type="entry name" value="CheY-like_superfamily"/>
</dbReference>
<dbReference type="OrthoDB" id="10266508at2759"/>
<comment type="caution">
    <text evidence="16">The sequence shown here is derived from an EMBL/GenBank/DDBJ whole genome shotgun (WGS) entry which is preliminary data.</text>
</comment>
<dbReference type="STRING" id="2082308.A0A2K1R2S0"/>
<dbReference type="PANTHER" id="PTHR45339">
    <property type="entry name" value="HYBRID SIGNAL TRANSDUCTION HISTIDINE KINASE J"/>
    <property type="match status" value="1"/>
</dbReference>
<dbReference type="CDD" id="cd00082">
    <property type="entry name" value="HisKA"/>
    <property type="match status" value="1"/>
</dbReference>
<proteinExistence type="predicted"/>
<dbReference type="SUPFAM" id="SSF52172">
    <property type="entry name" value="CheY-like"/>
    <property type="match status" value="1"/>
</dbReference>
<dbReference type="CDD" id="cd17546">
    <property type="entry name" value="REC_hyHK_CKI1_RcsC-like"/>
    <property type="match status" value="1"/>
</dbReference>
<dbReference type="SUPFAM" id="SSF58104">
    <property type="entry name" value="Methyl-accepting chemotaxis protein (MCP) signaling domain"/>
    <property type="match status" value="2"/>
</dbReference>
<evidence type="ECO:0000256" key="11">
    <source>
        <dbReference type="SAM" id="MobiDB-lite"/>
    </source>
</evidence>
<dbReference type="SUPFAM" id="SSF47384">
    <property type="entry name" value="Homodimeric domain of signal transducing histidine kinase"/>
    <property type="match status" value="1"/>
</dbReference>
<feature type="domain" description="Histidine kinase" evidence="12">
    <location>
        <begin position="978"/>
        <end position="1204"/>
    </location>
</feature>
<feature type="domain" description="HAMP" evidence="15">
    <location>
        <begin position="904"/>
        <end position="956"/>
    </location>
</feature>
<dbReference type="EMBL" id="NKHZ01000011">
    <property type="protein sequence ID" value="PNS21592.1"/>
    <property type="molecule type" value="Genomic_DNA"/>
</dbReference>
<keyword evidence="9" id="KW-0902">Two-component regulatory system</keyword>
<dbReference type="Pfam" id="PF00672">
    <property type="entry name" value="HAMP"/>
    <property type="match status" value="3"/>
</dbReference>
<dbReference type="PROSITE" id="PS50110">
    <property type="entry name" value="RESPONSE_REGULATORY"/>
    <property type="match status" value="1"/>
</dbReference>
<dbReference type="SMART" id="SM00388">
    <property type="entry name" value="HisKA"/>
    <property type="match status" value="1"/>
</dbReference>
<evidence type="ECO:0000259" key="12">
    <source>
        <dbReference type="PROSITE" id="PS50109"/>
    </source>
</evidence>
<dbReference type="InterPro" id="IPR005467">
    <property type="entry name" value="His_kinase_dom"/>
</dbReference>
<evidence type="ECO:0000256" key="2">
    <source>
        <dbReference type="ARBA" id="ARBA00012438"/>
    </source>
</evidence>
<dbReference type="FunFam" id="3.30.565.10:FF:000015">
    <property type="entry name" value="Two-component osmosensing histidine kinase"/>
    <property type="match status" value="1"/>
</dbReference>
<keyword evidence="3 10" id="KW-0597">Phosphoprotein</keyword>
<gene>
    <name evidence="16" type="ORF">CAC42_951</name>
</gene>
<dbReference type="InterPro" id="IPR000717">
    <property type="entry name" value="PCI_dom"/>
</dbReference>
<protein>
    <recommendedName>
        <fullName evidence="2">histidine kinase</fullName>
        <ecNumber evidence="2">2.7.13.3</ecNumber>
    </recommendedName>
</protein>
<feature type="domain" description="HAMP" evidence="15">
    <location>
        <begin position="628"/>
        <end position="680"/>
    </location>
</feature>
<evidence type="ECO:0000256" key="10">
    <source>
        <dbReference type="PROSITE-ProRule" id="PRU00169"/>
    </source>
</evidence>
<dbReference type="FunFam" id="1.20.120.1530:FF:000001">
    <property type="entry name" value="Two-component osmosensing histidine kinase"/>
    <property type="match status" value="1"/>
</dbReference>
<dbReference type="GO" id="GO:0000155">
    <property type="term" value="F:phosphorelay sensor kinase activity"/>
    <property type="evidence" value="ECO:0007669"/>
    <property type="project" value="InterPro"/>
</dbReference>
<evidence type="ECO:0000256" key="5">
    <source>
        <dbReference type="ARBA" id="ARBA00022737"/>
    </source>
</evidence>
<keyword evidence="8" id="KW-0067">ATP-binding</keyword>
<dbReference type="InterPro" id="IPR036097">
    <property type="entry name" value="HisK_dim/P_sf"/>
</dbReference>
<comment type="catalytic activity">
    <reaction evidence="1">
        <text>ATP + protein L-histidine = ADP + protein N-phospho-L-histidine.</text>
        <dbReference type="EC" id="2.7.13.3"/>
    </reaction>
</comment>
<feature type="domain" description="HAMP" evidence="15">
    <location>
        <begin position="812"/>
        <end position="864"/>
    </location>
</feature>
<dbReference type="Pfam" id="PF18947">
    <property type="entry name" value="HAMP_2"/>
    <property type="match status" value="2"/>
</dbReference>
<dbReference type="InterPro" id="IPR003594">
    <property type="entry name" value="HATPase_dom"/>
</dbReference>
<keyword evidence="5" id="KW-0677">Repeat</keyword>
<evidence type="ECO:0000256" key="7">
    <source>
        <dbReference type="ARBA" id="ARBA00022777"/>
    </source>
</evidence>
<feature type="region of interest" description="Disordered" evidence="11">
    <location>
        <begin position="312"/>
        <end position="352"/>
    </location>
</feature>
<dbReference type="FunFam" id="1.20.120.1530:FF:000002">
    <property type="entry name" value="Two-component osmosensing histidine kinase"/>
    <property type="match status" value="3"/>
</dbReference>
<dbReference type="PROSITE" id="PS50885">
    <property type="entry name" value="HAMP"/>
    <property type="match status" value="6"/>
</dbReference>
<dbReference type="SMART" id="SM00448">
    <property type="entry name" value="REC"/>
    <property type="match status" value="1"/>
</dbReference>
<evidence type="ECO:0000313" key="16">
    <source>
        <dbReference type="EMBL" id="PNS21592.1"/>
    </source>
</evidence>
<dbReference type="GO" id="GO:0071474">
    <property type="term" value="P:cellular hyperosmotic response"/>
    <property type="evidence" value="ECO:0007669"/>
    <property type="project" value="TreeGrafter"/>
</dbReference>
<dbReference type="Gene3D" id="1.10.287.130">
    <property type="match status" value="1"/>
</dbReference>
<feature type="domain" description="HAMP" evidence="15">
    <location>
        <begin position="536"/>
        <end position="588"/>
    </location>
</feature>
<dbReference type="CDD" id="cd06225">
    <property type="entry name" value="HAMP"/>
    <property type="match status" value="5"/>
</dbReference>
<evidence type="ECO:0000256" key="8">
    <source>
        <dbReference type="ARBA" id="ARBA00022840"/>
    </source>
</evidence>
<keyword evidence="17" id="KW-1185">Reference proteome</keyword>
<evidence type="ECO:0000259" key="14">
    <source>
        <dbReference type="PROSITE" id="PS50250"/>
    </source>
</evidence>
<dbReference type="FunFam" id="3.40.50.2300:FF:000235">
    <property type="entry name" value="Probable nik-1 protein (Os-1p protein)"/>
    <property type="match status" value="1"/>
</dbReference>
<dbReference type="Gene3D" id="1.20.120.1530">
    <property type="match status" value="3"/>
</dbReference>
<dbReference type="InterPro" id="IPR036890">
    <property type="entry name" value="HATPase_C_sf"/>
</dbReference>
<name>A0A2K1R2S0_9PEZI</name>
<reference evidence="16 17" key="1">
    <citation type="submission" date="2017-06" db="EMBL/GenBank/DDBJ databases">
        <title>Draft genome sequence of a variant of Elsinoe murrayae.</title>
        <authorList>
            <person name="Cheng Q."/>
        </authorList>
    </citation>
    <scope>NUCLEOTIDE SEQUENCE [LARGE SCALE GENOMIC DNA]</scope>
    <source>
        <strain evidence="16 17">CQ-2017a</strain>
    </source>
</reference>
<dbReference type="InterPro" id="IPR001789">
    <property type="entry name" value="Sig_transdc_resp-reg_receiver"/>
</dbReference>
<feature type="compositionally biased region" description="Basic residues" evidence="11">
    <location>
        <begin position="255"/>
        <end position="277"/>
    </location>
</feature>
<dbReference type="InParanoid" id="A0A2K1R2S0"/>
<dbReference type="GO" id="GO:0016020">
    <property type="term" value="C:membrane"/>
    <property type="evidence" value="ECO:0007669"/>
    <property type="project" value="InterPro"/>
</dbReference>
<evidence type="ECO:0000256" key="1">
    <source>
        <dbReference type="ARBA" id="ARBA00000085"/>
    </source>
</evidence>
<dbReference type="Pfam" id="PF01399">
    <property type="entry name" value="PCI"/>
    <property type="match status" value="1"/>
</dbReference>
<dbReference type="Pfam" id="PF02518">
    <property type="entry name" value="HATPase_c"/>
    <property type="match status" value="1"/>
</dbReference>
<dbReference type="PANTHER" id="PTHR45339:SF1">
    <property type="entry name" value="HYBRID SIGNAL TRANSDUCTION HISTIDINE KINASE J"/>
    <property type="match status" value="1"/>
</dbReference>
<accession>A0A2K1R2S0</accession>
<keyword evidence="4" id="KW-0808">Transferase</keyword>
<dbReference type="Pfam" id="PF00072">
    <property type="entry name" value="Response_reg"/>
    <property type="match status" value="1"/>
</dbReference>